<protein>
    <submittedName>
        <fullName evidence="2">Uncharacterized protein</fullName>
    </submittedName>
</protein>
<name>A0A9P3M1M0_9FUNG</name>
<dbReference type="Proteomes" id="UP000827284">
    <property type="component" value="Unassembled WGS sequence"/>
</dbReference>
<reference evidence="2" key="1">
    <citation type="submission" date="2021-11" db="EMBL/GenBank/DDBJ databases">
        <authorList>
            <person name="Herlambang A."/>
            <person name="Guo Y."/>
            <person name="Takashima Y."/>
            <person name="Nishizawa T."/>
        </authorList>
    </citation>
    <scope>NUCLEOTIDE SEQUENCE</scope>
    <source>
        <strain evidence="2">E1425</strain>
    </source>
</reference>
<organism evidence="2 3">
    <name type="scientific">Entomortierella parvispora</name>
    <dbReference type="NCBI Taxonomy" id="205924"/>
    <lineage>
        <taxon>Eukaryota</taxon>
        <taxon>Fungi</taxon>
        <taxon>Fungi incertae sedis</taxon>
        <taxon>Mucoromycota</taxon>
        <taxon>Mortierellomycotina</taxon>
        <taxon>Mortierellomycetes</taxon>
        <taxon>Mortierellales</taxon>
        <taxon>Mortierellaceae</taxon>
        <taxon>Entomortierella</taxon>
    </lineage>
</organism>
<accession>A0A9P3M1M0</accession>
<keyword evidence="3" id="KW-1185">Reference proteome</keyword>
<feature type="compositionally biased region" description="Gly residues" evidence="1">
    <location>
        <begin position="24"/>
        <end position="40"/>
    </location>
</feature>
<dbReference type="AlphaFoldDB" id="A0A9P3M1M0"/>
<evidence type="ECO:0000313" key="2">
    <source>
        <dbReference type="EMBL" id="GJJ78534.1"/>
    </source>
</evidence>
<evidence type="ECO:0000256" key="1">
    <source>
        <dbReference type="SAM" id="MobiDB-lite"/>
    </source>
</evidence>
<dbReference type="OrthoDB" id="2423195at2759"/>
<reference evidence="2" key="2">
    <citation type="journal article" date="2022" name="Microbiol. Resour. Announc.">
        <title>Whole-Genome Sequence of Entomortierella parvispora E1425, a Mucoromycotan Fungus Associated with Burkholderiaceae-Related Endosymbiotic Bacteria.</title>
        <authorList>
            <person name="Herlambang A."/>
            <person name="Guo Y."/>
            <person name="Takashima Y."/>
            <person name="Narisawa K."/>
            <person name="Ohta H."/>
            <person name="Nishizawa T."/>
        </authorList>
    </citation>
    <scope>NUCLEOTIDE SEQUENCE</scope>
    <source>
        <strain evidence="2">E1425</strain>
    </source>
</reference>
<dbReference type="EMBL" id="BQFW01000015">
    <property type="protein sequence ID" value="GJJ78534.1"/>
    <property type="molecule type" value="Genomic_DNA"/>
</dbReference>
<comment type="caution">
    <text evidence="2">The sequence shown here is derived from an EMBL/GenBank/DDBJ whole genome shotgun (WGS) entry which is preliminary data.</text>
</comment>
<proteinExistence type="predicted"/>
<sequence>MAAISEKHHQHTLAEEGNQASQGTGSGTTGRGRNRGGGSRGRSYGKARPATAEEQWIPVQSFELGTDDFILAPKIERADSEEALAAGKFLRWTSFRGFGGQSPWLRQFLYSLLHHLSANQTKDPNNSVMLRGLAGPNGLSRLTEILELPMDLDAGGSRNVMSFQHVALPLIGVLTRKIVCQAGQSKEMMLIYARVYERQARFLNEGVLRCMTQAIHRQSLSDNNRCDLYTNAGTAPSVRYAMLAVIRLLHQVVLHTPLVSFEMAETLREFDSLTKTCIQKAPATRETHGRLNAVLHEEMTRVIKVAIEAFDCKFHSENRRIEDFSAMTLTEIALKNAECSEPCGWNMLCGHVCRSKCHADDDQEHKNILCRQPCARLQPGCRHVCPKICGKDCGDCKKPVRERLRMPCGHLLSWELCFQKKDGCGYCQIKEY</sequence>
<feature type="region of interest" description="Disordered" evidence="1">
    <location>
        <begin position="1"/>
        <end position="52"/>
    </location>
</feature>
<evidence type="ECO:0000313" key="3">
    <source>
        <dbReference type="Proteomes" id="UP000827284"/>
    </source>
</evidence>
<gene>
    <name evidence="2" type="ORF">EMPS_10893</name>
</gene>